<evidence type="ECO:0000313" key="7">
    <source>
        <dbReference type="EMBL" id="NXP27811.1"/>
    </source>
</evidence>
<dbReference type="InterPro" id="IPR013087">
    <property type="entry name" value="Znf_C2H2_type"/>
</dbReference>
<name>A0A7L1YZD9_9PASS</name>
<feature type="domain" description="C2H2-type" evidence="6">
    <location>
        <begin position="1"/>
        <end position="20"/>
    </location>
</feature>
<dbReference type="AlphaFoldDB" id="A0A7L1YZD9"/>
<keyword evidence="4" id="KW-0862">Zinc</keyword>
<dbReference type="GO" id="GO:0000981">
    <property type="term" value="F:DNA-binding transcription factor activity, RNA polymerase II-specific"/>
    <property type="evidence" value="ECO:0007669"/>
    <property type="project" value="TreeGrafter"/>
</dbReference>
<protein>
    <submittedName>
        <fullName evidence="7">ZN239 protein</fullName>
    </submittedName>
</protein>
<dbReference type="PROSITE" id="PS50157">
    <property type="entry name" value="ZINC_FINGER_C2H2_2"/>
    <property type="match status" value="2"/>
</dbReference>
<sequence length="56" mass="6541">SFSQRSDLMVHQCLHTGERPYKCLECGRSFIKSSNLTYHQCFHTGERPYKCLECGK</sequence>
<feature type="non-terminal residue" evidence="7">
    <location>
        <position position="56"/>
    </location>
</feature>
<evidence type="ECO:0000259" key="6">
    <source>
        <dbReference type="PROSITE" id="PS50157"/>
    </source>
</evidence>
<keyword evidence="8" id="KW-1185">Reference proteome</keyword>
<comment type="caution">
    <text evidence="7">The sequence shown here is derived from an EMBL/GenBank/DDBJ whole genome shotgun (WGS) entry which is preliminary data.</text>
</comment>
<evidence type="ECO:0000256" key="2">
    <source>
        <dbReference type="ARBA" id="ARBA00022737"/>
    </source>
</evidence>
<dbReference type="SUPFAM" id="SSF57667">
    <property type="entry name" value="beta-beta-alpha zinc fingers"/>
    <property type="match status" value="1"/>
</dbReference>
<dbReference type="PANTHER" id="PTHR23226:SF377">
    <property type="entry name" value="ZINC FINGER AND SCAN DOMAIN-CONTAINING PROTEIN 20"/>
    <property type="match status" value="1"/>
</dbReference>
<gene>
    <name evidence="7" type="primary">Znf239</name>
    <name evidence="7" type="ORF">SCYSUP_R07548</name>
</gene>
<dbReference type="PANTHER" id="PTHR23226">
    <property type="entry name" value="ZINC FINGER AND SCAN DOMAIN-CONTAINING"/>
    <property type="match status" value="1"/>
</dbReference>
<dbReference type="FunFam" id="3.30.160.60:FF:002343">
    <property type="entry name" value="Zinc finger protein 33A"/>
    <property type="match status" value="1"/>
</dbReference>
<dbReference type="GO" id="GO:0008270">
    <property type="term" value="F:zinc ion binding"/>
    <property type="evidence" value="ECO:0007669"/>
    <property type="project" value="UniProtKB-KW"/>
</dbReference>
<dbReference type="PROSITE" id="PS00028">
    <property type="entry name" value="ZINC_FINGER_C2H2_1"/>
    <property type="match status" value="1"/>
</dbReference>
<proteinExistence type="predicted"/>
<feature type="domain" description="C2H2-type" evidence="6">
    <location>
        <begin position="21"/>
        <end position="48"/>
    </location>
</feature>
<organism evidence="7 8">
    <name type="scientific">Scytalopus superciliaris</name>
    <dbReference type="NCBI Taxonomy" id="312124"/>
    <lineage>
        <taxon>Eukaryota</taxon>
        <taxon>Metazoa</taxon>
        <taxon>Chordata</taxon>
        <taxon>Craniata</taxon>
        <taxon>Vertebrata</taxon>
        <taxon>Euteleostomi</taxon>
        <taxon>Archelosauria</taxon>
        <taxon>Archosauria</taxon>
        <taxon>Dinosauria</taxon>
        <taxon>Saurischia</taxon>
        <taxon>Theropoda</taxon>
        <taxon>Coelurosauria</taxon>
        <taxon>Aves</taxon>
        <taxon>Neognathae</taxon>
        <taxon>Neoaves</taxon>
        <taxon>Telluraves</taxon>
        <taxon>Australaves</taxon>
        <taxon>Passeriformes</taxon>
        <taxon>Rhinocryptidae</taxon>
        <taxon>Scytalopus</taxon>
    </lineage>
</organism>
<dbReference type="Gene3D" id="3.30.160.60">
    <property type="entry name" value="Classic Zinc Finger"/>
    <property type="match status" value="3"/>
</dbReference>
<evidence type="ECO:0000313" key="8">
    <source>
        <dbReference type="Proteomes" id="UP000580825"/>
    </source>
</evidence>
<keyword evidence="1" id="KW-0479">Metal-binding</keyword>
<evidence type="ECO:0000256" key="5">
    <source>
        <dbReference type="PROSITE-ProRule" id="PRU00042"/>
    </source>
</evidence>
<feature type="non-terminal residue" evidence="7">
    <location>
        <position position="1"/>
    </location>
</feature>
<dbReference type="GO" id="GO:0000978">
    <property type="term" value="F:RNA polymerase II cis-regulatory region sequence-specific DNA binding"/>
    <property type="evidence" value="ECO:0007669"/>
    <property type="project" value="TreeGrafter"/>
</dbReference>
<accession>A0A7L1YZD9</accession>
<reference evidence="7 8" key="1">
    <citation type="submission" date="2019-09" db="EMBL/GenBank/DDBJ databases">
        <title>Bird 10,000 Genomes (B10K) Project - Family phase.</title>
        <authorList>
            <person name="Zhang G."/>
        </authorList>
    </citation>
    <scope>NUCLEOTIDE SEQUENCE [LARGE SCALE GENOMIC DNA]</scope>
    <source>
        <strain evidence="7">B10K-DU-002-46</strain>
        <tissue evidence="7">Muscle</tissue>
    </source>
</reference>
<dbReference type="Proteomes" id="UP000580825">
    <property type="component" value="Unassembled WGS sequence"/>
</dbReference>
<keyword evidence="3 5" id="KW-0863">Zinc-finger</keyword>
<evidence type="ECO:0000256" key="1">
    <source>
        <dbReference type="ARBA" id="ARBA00022723"/>
    </source>
</evidence>
<keyword evidence="2" id="KW-0677">Repeat</keyword>
<dbReference type="Pfam" id="PF00096">
    <property type="entry name" value="zf-C2H2"/>
    <property type="match status" value="1"/>
</dbReference>
<dbReference type="InterPro" id="IPR036236">
    <property type="entry name" value="Znf_C2H2_sf"/>
</dbReference>
<evidence type="ECO:0000256" key="3">
    <source>
        <dbReference type="ARBA" id="ARBA00022771"/>
    </source>
</evidence>
<dbReference type="EMBL" id="VXBX01008296">
    <property type="protein sequence ID" value="NXP27811.1"/>
    <property type="molecule type" value="Genomic_DNA"/>
</dbReference>
<evidence type="ECO:0000256" key="4">
    <source>
        <dbReference type="ARBA" id="ARBA00022833"/>
    </source>
</evidence>